<dbReference type="KEGG" id="fbm:MQE35_00115"/>
<sequence length="54" mass="6140">MKKLISLKKVKQLDKGQQKSIKGGKAPLCDPPEIACYFPATHTWECVLEQYCMN</sequence>
<dbReference type="RefSeq" id="WP_255843383.1">
    <property type="nucleotide sequence ID" value="NZ_CP094358.1"/>
</dbReference>
<evidence type="ECO:0000313" key="1">
    <source>
        <dbReference type="EMBL" id="UOB17717.1"/>
    </source>
</evidence>
<dbReference type="Proteomes" id="UP000831290">
    <property type="component" value="Chromosome"/>
</dbReference>
<accession>A0A9E6ZL16</accession>
<evidence type="ECO:0000313" key="2">
    <source>
        <dbReference type="Proteomes" id="UP000831290"/>
    </source>
</evidence>
<protein>
    <submittedName>
        <fullName evidence="1">Uncharacterized protein</fullName>
    </submittedName>
</protein>
<reference evidence="1" key="1">
    <citation type="submission" date="2022-03" db="EMBL/GenBank/DDBJ databases">
        <title>Description of Abyssus ytuae gen. nov., sp. nov., a novel member of the family Flavobacteriaceae isolated from the sediment of Mariana Trench.</title>
        <authorList>
            <person name="Zhang J."/>
            <person name="Xu X."/>
        </authorList>
    </citation>
    <scope>NUCLEOTIDE SEQUENCE</scope>
    <source>
        <strain evidence="1">MT3330</strain>
    </source>
</reference>
<organism evidence="1 2">
    <name type="scientific">Abyssalbus ytuae</name>
    <dbReference type="NCBI Taxonomy" id="2926907"/>
    <lineage>
        <taxon>Bacteria</taxon>
        <taxon>Pseudomonadati</taxon>
        <taxon>Bacteroidota</taxon>
        <taxon>Flavobacteriia</taxon>
        <taxon>Flavobacteriales</taxon>
        <taxon>Flavobacteriaceae</taxon>
        <taxon>Abyssalbus</taxon>
    </lineage>
</organism>
<proteinExistence type="predicted"/>
<name>A0A9E6ZL16_9FLAO</name>
<dbReference type="AlphaFoldDB" id="A0A9E6ZL16"/>
<keyword evidence="2" id="KW-1185">Reference proteome</keyword>
<dbReference type="EMBL" id="CP094358">
    <property type="protein sequence ID" value="UOB17717.1"/>
    <property type="molecule type" value="Genomic_DNA"/>
</dbReference>
<gene>
    <name evidence="1" type="ORF">MQE35_00115</name>
</gene>